<feature type="domain" description="Glycosyl transferase CAP10" evidence="2">
    <location>
        <begin position="160"/>
        <end position="410"/>
    </location>
</feature>
<dbReference type="Proteomes" id="UP000316621">
    <property type="component" value="Chromosome 1"/>
</dbReference>
<evidence type="ECO:0000313" key="3">
    <source>
        <dbReference type="EMBL" id="RZC43627.1"/>
    </source>
</evidence>
<organism evidence="3 4">
    <name type="scientific">Papaver somniferum</name>
    <name type="common">Opium poppy</name>
    <dbReference type="NCBI Taxonomy" id="3469"/>
    <lineage>
        <taxon>Eukaryota</taxon>
        <taxon>Viridiplantae</taxon>
        <taxon>Streptophyta</taxon>
        <taxon>Embryophyta</taxon>
        <taxon>Tracheophyta</taxon>
        <taxon>Spermatophyta</taxon>
        <taxon>Magnoliopsida</taxon>
        <taxon>Ranunculales</taxon>
        <taxon>Papaveraceae</taxon>
        <taxon>Papaveroideae</taxon>
        <taxon>Papaver</taxon>
    </lineage>
</organism>
<evidence type="ECO:0000256" key="1">
    <source>
        <dbReference type="SAM" id="Phobius"/>
    </source>
</evidence>
<dbReference type="Gramene" id="RZC43627">
    <property type="protein sequence ID" value="RZC43627"/>
    <property type="gene ID" value="C5167_036573"/>
</dbReference>
<sequence length="490" mass="57073">MTTTRIITSTVLFFFILFVGSSIYYLQIDISMLTSSFSTKEGGVTSKNTERIETPQVNCTFGDLTLTCPLSNSETQISPTNKTSTEVCPEYFRWIHEDLSPWRKTGISNDMIMRARRTAHFRLVIVDGKAYLETYGKAYQSRDTLNLWGILQLMRRYPGRFPDLDLLFDCNDPPVIKSSLYMQPKATVPPPALFGYCSDDSHLDIVFPDWSFWGWPEINIKPWNTLLEEMKAENRKTKWTEREPYAYWKGNPDVGKTRKDLLKCNVSDEQDWGARLYEQDWGRESQNGFQQSNLANQCTHRYKVYIEGWAWSVSQKYILACDSLTLLVKPRFYDFFTRGLKPLKHYWPIKNNDKCRSIKFAVDWGNTHEQKVQDIGKASSDFIQENLKMEYIYDYMFHLLNEYAKLLTYKPTIPPNAVEFCSATMACPHADGVEKSYMMDTIVRQPSDSGPCTMPPPFEPPSFHALLKEKEQSIKTVETWENEFWNNQPR</sequence>
<dbReference type="Pfam" id="PF05686">
    <property type="entry name" value="Glyco_transf_90"/>
    <property type="match status" value="1"/>
</dbReference>
<dbReference type="PANTHER" id="PTHR12203">
    <property type="entry name" value="KDEL LYS-ASP-GLU-LEU CONTAINING - RELATED"/>
    <property type="match status" value="1"/>
</dbReference>
<dbReference type="AlphaFoldDB" id="A0A4Y7I445"/>
<keyword evidence="1" id="KW-0812">Transmembrane</keyword>
<keyword evidence="4" id="KW-1185">Reference proteome</keyword>
<evidence type="ECO:0000313" key="4">
    <source>
        <dbReference type="Proteomes" id="UP000316621"/>
    </source>
</evidence>
<protein>
    <recommendedName>
        <fullName evidence="2">Glycosyl transferase CAP10 domain-containing protein</fullName>
    </recommendedName>
</protein>
<keyword evidence="1" id="KW-0472">Membrane</keyword>
<dbReference type="SMART" id="SM00672">
    <property type="entry name" value="CAP10"/>
    <property type="match status" value="1"/>
</dbReference>
<dbReference type="InterPro" id="IPR051091">
    <property type="entry name" value="O-Glucosyltr/Glycosyltrsf_90"/>
</dbReference>
<reference evidence="3 4" key="1">
    <citation type="journal article" date="2018" name="Science">
        <title>The opium poppy genome and morphinan production.</title>
        <authorList>
            <person name="Guo L."/>
            <person name="Winzer T."/>
            <person name="Yang X."/>
            <person name="Li Y."/>
            <person name="Ning Z."/>
            <person name="He Z."/>
            <person name="Teodor R."/>
            <person name="Lu Y."/>
            <person name="Bowser T.A."/>
            <person name="Graham I.A."/>
            <person name="Ye K."/>
        </authorList>
    </citation>
    <scope>NUCLEOTIDE SEQUENCE [LARGE SCALE GENOMIC DNA]</scope>
    <source>
        <strain evidence="4">cv. HN1</strain>
        <tissue evidence="3">Leaves</tissue>
    </source>
</reference>
<keyword evidence="1" id="KW-1133">Transmembrane helix</keyword>
<dbReference type="EMBL" id="CM010715">
    <property type="protein sequence ID" value="RZC43627.1"/>
    <property type="molecule type" value="Genomic_DNA"/>
</dbReference>
<proteinExistence type="predicted"/>
<accession>A0A4Y7I445</accession>
<evidence type="ECO:0000259" key="2">
    <source>
        <dbReference type="SMART" id="SM00672"/>
    </source>
</evidence>
<gene>
    <name evidence="3" type="ORF">C5167_036573</name>
</gene>
<dbReference type="PANTHER" id="PTHR12203:SF99">
    <property type="entry name" value="OS04G0534100 PROTEIN"/>
    <property type="match status" value="1"/>
</dbReference>
<dbReference type="InterPro" id="IPR006598">
    <property type="entry name" value="CAP10"/>
</dbReference>
<name>A0A4Y7I445_PAPSO</name>
<feature type="transmembrane region" description="Helical" evidence="1">
    <location>
        <begin position="6"/>
        <end position="26"/>
    </location>
</feature>
<dbReference type="OMA" id="INIKAWE"/>